<dbReference type="OrthoDB" id="9803988at2"/>
<organism evidence="7 8">
    <name type="scientific">Microvirga brassicacearum</name>
    <dbReference type="NCBI Taxonomy" id="2580413"/>
    <lineage>
        <taxon>Bacteria</taxon>
        <taxon>Pseudomonadati</taxon>
        <taxon>Pseudomonadota</taxon>
        <taxon>Alphaproteobacteria</taxon>
        <taxon>Hyphomicrobiales</taxon>
        <taxon>Methylobacteriaceae</taxon>
        <taxon>Microvirga</taxon>
    </lineage>
</organism>
<dbReference type="GO" id="GO:0043190">
    <property type="term" value="C:ATP-binding cassette (ABC) transporter complex"/>
    <property type="evidence" value="ECO:0007669"/>
    <property type="project" value="InterPro"/>
</dbReference>
<feature type="domain" description="Solute-binding protein family 5" evidence="6">
    <location>
        <begin position="70"/>
        <end position="442"/>
    </location>
</feature>
<comment type="similarity">
    <text evidence="2">Belongs to the bacterial solute-binding protein 5 family.</text>
</comment>
<protein>
    <submittedName>
        <fullName evidence="7">ABC transporter substrate-binding protein</fullName>
    </submittedName>
</protein>
<gene>
    <name evidence="7" type="ORF">FEZ63_22550</name>
</gene>
<keyword evidence="3" id="KW-0813">Transport</keyword>
<comment type="subcellular location">
    <subcellularLocation>
        <location evidence="1">Periplasm</location>
    </subcellularLocation>
</comment>
<comment type="caution">
    <text evidence="7">The sequence shown here is derived from an EMBL/GenBank/DDBJ whole genome shotgun (WGS) entry which is preliminary data.</text>
</comment>
<dbReference type="InterPro" id="IPR030678">
    <property type="entry name" value="Peptide/Ni-bd"/>
</dbReference>
<proteinExistence type="inferred from homology"/>
<dbReference type="CDD" id="cd08498">
    <property type="entry name" value="PBP2_NikA_DppA_OppA_like_2"/>
    <property type="match status" value="1"/>
</dbReference>
<dbReference type="Gene3D" id="3.90.76.10">
    <property type="entry name" value="Dipeptide-binding Protein, Domain 1"/>
    <property type="match status" value="1"/>
</dbReference>
<evidence type="ECO:0000256" key="4">
    <source>
        <dbReference type="ARBA" id="ARBA00022729"/>
    </source>
</evidence>
<feature type="signal peptide" evidence="5">
    <location>
        <begin position="1"/>
        <end position="27"/>
    </location>
</feature>
<dbReference type="GO" id="GO:1904680">
    <property type="term" value="F:peptide transmembrane transporter activity"/>
    <property type="evidence" value="ECO:0007669"/>
    <property type="project" value="TreeGrafter"/>
</dbReference>
<name>A0A5N3P3W4_9HYPH</name>
<evidence type="ECO:0000256" key="1">
    <source>
        <dbReference type="ARBA" id="ARBA00004418"/>
    </source>
</evidence>
<dbReference type="PANTHER" id="PTHR30290:SF9">
    <property type="entry name" value="OLIGOPEPTIDE-BINDING PROTEIN APPA"/>
    <property type="match status" value="1"/>
</dbReference>
<dbReference type="PIRSF" id="PIRSF002741">
    <property type="entry name" value="MppA"/>
    <property type="match status" value="1"/>
</dbReference>
<dbReference type="GO" id="GO:0015833">
    <property type="term" value="P:peptide transport"/>
    <property type="evidence" value="ECO:0007669"/>
    <property type="project" value="TreeGrafter"/>
</dbReference>
<dbReference type="Proteomes" id="UP000325684">
    <property type="component" value="Unassembled WGS sequence"/>
</dbReference>
<dbReference type="Pfam" id="PF00496">
    <property type="entry name" value="SBP_bac_5"/>
    <property type="match status" value="1"/>
</dbReference>
<dbReference type="Gene3D" id="3.40.190.10">
    <property type="entry name" value="Periplasmic binding protein-like II"/>
    <property type="match status" value="1"/>
</dbReference>
<evidence type="ECO:0000256" key="3">
    <source>
        <dbReference type="ARBA" id="ARBA00022448"/>
    </source>
</evidence>
<dbReference type="RefSeq" id="WP_150949097.1">
    <property type="nucleotide sequence ID" value="NZ_VCMV01000071.1"/>
</dbReference>
<keyword evidence="4 5" id="KW-0732">Signal</keyword>
<sequence length="528" mass="56521">MNSTSRLKRLGLVASTAIFIAMSPALAADITLGSSTEPSSLDPQFSRTGNNQNVAAQIFDRLIEPDPNLQVTPALAESWTNVDPTTWRVKLRPGVVFQDGSPLTTEDVIYSLERAKDIPNSPAPFSGNVGAIASMKAVDPLTIEFKTKSPTPEFIEQIGLVYIVQKKLAEGKSIEAFNDRSAAIGTGAYKVKEWVPGDHITLVRNDKFWGKKPAFDTVTIKFIANDAARVAALRSGSVDLIDAVPPGDVKTLEKTKGIKLSSIASARNIYLALDSSRDESPFVVGADGKPLNPNPLKDQRVRQALSKLINRQLIVDRLLDGAGEPAGQLVPVGIGGSDPSLKPTAPDVAGAKKLLADAGFPQGFGITLHTSNDRFAGDAETAQAIGQMFAQGGLKVNGVVAQPYNVYATAAGKQTFSAFIFSLGNTTPTSATGLRNLLMTQNKEAGTGSFNRTKYSNPAFDAKMKEAMAEFDVEKRVALLKEATKIAIDDVGFVPLFWPKVYWASKDNITYTANRGEDFMATLAGQAQ</sequence>
<dbReference type="Gene3D" id="3.10.105.10">
    <property type="entry name" value="Dipeptide-binding Protein, Domain 3"/>
    <property type="match status" value="1"/>
</dbReference>
<evidence type="ECO:0000256" key="2">
    <source>
        <dbReference type="ARBA" id="ARBA00005695"/>
    </source>
</evidence>
<dbReference type="SUPFAM" id="SSF53850">
    <property type="entry name" value="Periplasmic binding protein-like II"/>
    <property type="match status" value="1"/>
</dbReference>
<dbReference type="AlphaFoldDB" id="A0A5N3P3W4"/>
<dbReference type="InterPro" id="IPR039424">
    <property type="entry name" value="SBP_5"/>
</dbReference>
<evidence type="ECO:0000259" key="6">
    <source>
        <dbReference type="Pfam" id="PF00496"/>
    </source>
</evidence>
<evidence type="ECO:0000313" key="7">
    <source>
        <dbReference type="EMBL" id="KAB0264420.1"/>
    </source>
</evidence>
<dbReference type="EMBL" id="VCMV01000071">
    <property type="protein sequence ID" value="KAB0264420.1"/>
    <property type="molecule type" value="Genomic_DNA"/>
</dbReference>
<evidence type="ECO:0000256" key="5">
    <source>
        <dbReference type="SAM" id="SignalP"/>
    </source>
</evidence>
<reference evidence="7 8" key="1">
    <citation type="journal article" date="2019" name="Microorganisms">
        <title>Genome Insights into the Novel Species Microvirga brassicacearum, a Rapeseed Endophyte with Biotechnological Potential.</title>
        <authorList>
            <person name="Jimenez-Gomez A."/>
            <person name="Saati-Santamaria Z."/>
            <person name="Igual J.M."/>
            <person name="Rivas R."/>
            <person name="Mateos P.F."/>
            <person name="Garcia-Fraile P."/>
        </authorList>
    </citation>
    <scope>NUCLEOTIDE SEQUENCE [LARGE SCALE GENOMIC DNA]</scope>
    <source>
        <strain evidence="7 8">CDVBN77</strain>
    </source>
</reference>
<dbReference type="PANTHER" id="PTHR30290">
    <property type="entry name" value="PERIPLASMIC BINDING COMPONENT OF ABC TRANSPORTER"/>
    <property type="match status" value="1"/>
</dbReference>
<accession>A0A5N3P3W4</accession>
<dbReference type="GO" id="GO:0030288">
    <property type="term" value="C:outer membrane-bounded periplasmic space"/>
    <property type="evidence" value="ECO:0007669"/>
    <property type="project" value="UniProtKB-ARBA"/>
</dbReference>
<dbReference type="InterPro" id="IPR000914">
    <property type="entry name" value="SBP_5_dom"/>
</dbReference>
<keyword evidence="8" id="KW-1185">Reference proteome</keyword>
<evidence type="ECO:0000313" key="8">
    <source>
        <dbReference type="Proteomes" id="UP000325684"/>
    </source>
</evidence>
<feature type="chain" id="PRO_5024450018" evidence="5">
    <location>
        <begin position="28"/>
        <end position="528"/>
    </location>
</feature>